<accession>U2NQY7</accession>
<dbReference type="Proteomes" id="UP000016721">
    <property type="component" value="Unassembled WGS sequence"/>
</dbReference>
<evidence type="ECO:0000256" key="1">
    <source>
        <dbReference type="ARBA" id="ARBA00022679"/>
    </source>
</evidence>
<dbReference type="PATRIC" id="fig|1294142.3.peg.1760"/>
<dbReference type="PANTHER" id="PTHR30185:SF18">
    <property type="entry name" value="TRANSCRIPTIONAL REGULATOR MTLR"/>
    <property type="match status" value="1"/>
</dbReference>
<evidence type="ECO:0000313" key="8">
    <source>
        <dbReference type="EMBL" id="ERK31296.1"/>
    </source>
</evidence>
<dbReference type="InterPro" id="IPR036095">
    <property type="entry name" value="PTS_EIIB-like_sf"/>
</dbReference>
<dbReference type="HOGENOM" id="CLU_013442_2_0_9"/>
<evidence type="ECO:0000259" key="5">
    <source>
        <dbReference type="PROSITE" id="PS51094"/>
    </source>
</evidence>
<feature type="domain" description="PRD" evidence="7">
    <location>
        <begin position="208"/>
        <end position="313"/>
    </location>
</feature>
<keyword evidence="9" id="KW-1185">Reference proteome</keyword>
<feature type="domain" description="PRD" evidence="7">
    <location>
        <begin position="318"/>
        <end position="425"/>
    </location>
</feature>
<dbReference type="InterPro" id="IPR003501">
    <property type="entry name" value="PTS_EIIB_2/3"/>
</dbReference>
<dbReference type="GO" id="GO:0006355">
    <property type="term" value="P:regulation of DNA-templated transcription"/>
    <property type="evidence" value="ECO:0007669"/>
    <property type="project" value="InterPro"/>
</dbReference>
<keyword evidence="1" id="KW-0808">Transferase</keyword>
<evidence type="ECO:0000256" key="2">
    <source>
        <dbReference type="ARBA" id="ARBA00022737"/>
    </source>
</evidence>
<keyword evidence="3" id="KW-0805">Transcription regulation</keyword>
<dbReference type="eggNOG" id="COG3711">
    <property type="taxonomic scope" value="Bacteria"/>
</dbReference>
<dbReference type="EMBL" id="APJA01000012">
    <property type="protein sequence ID" value="ERK31296.1"/>
    <property type="molecule type" value="Genomic_DNA"/>
</dbReference>
<keyword evidence="2" id="KW-0677">Repeat</keyword>
<comment type="caution">
    <text evidence="8">The sequence shown here is derived from an EMBL/GenBank/DDBJ whole genome shotgun (WGS) entry which is preliminary data.</text>
</comment>
<feature type="domain" description="PTS EIIB type-2" evidence="6">
    <location>
        <begin position="430"/>
        <end position="521"/>
    </location>
</feature>
<dbReference type="CDD" id="cd05568">
    <property type="entry name" value="PTS_IIB_bgl_like"/>
    <property type="match status" value="1"/>
</dbReference>
<keyword evidence="4" id="KW-0804">Transcription</keyword>
<dbReference type="InterPro" id="IPR036634">
    <property type="entry name" value="PRD_sf"/>
</dbReference>
<dbReference type="InterPro" id="IPR013196">
    <property type="entry name" value="HTH_11"/>
</dbReference>
<dbReference type="Pfam" id="PF02302">
    <property type="entry name" value="PTS_IIB"/>
    <property type="match status" value="1"/>
</dbReference>
<dbReference type="Gene3D" id="1.10.1790.10">
    <property type="entry name" value="PRD domain"/>
    <property type="match status" value="2"/>
</dbReference>
<gene>
    <name evidence="8" type="ORF">CINTURNW_1729</name>
</gene>
<dbReference type="InterPro" id="IPR016152">
    <property type="entry name" value="PTrfase/Anion_transptr"/>
</dbReference>
<dbReference type="InterPro" id="IPR013011">
    <property type="entry name" value="PTS_EIIB_2"/>
</dbReference>
<dbReference type="PROSITE" id="PS51372">
    <property type="entry name" value="PRD_2"/>
    <property type="match status" value="2"/>
</dbReference>
<sequence>MKNIKITLRQKNILQDLCNSSDYITISSIAKHLEISSRTVIRELDEIEKWLKYYGLSLDKKTRFGIRIHGDEDDRGFIADMLKEAQGRNIYSPEERQKTIIMELLKNQDPVKVYNFSNMLSVTEATISSDLDKVEEWLRNNKIKLIRKSGIGVYVEGSEKLIRKAIIKIIYENVNEDELLSFVNGILSEKDRNLESKEDRTNSRLLYLIDKNTISKLEKLIYDLEKKIECKFTDNAYIGFIVHLALAIERIKKDEKIIMDKNFLDDLKKYPEFIVAEELAKDLGEIFDINIPKDEVGYITMHIKGTKNLESGRKSNILGNFELVKISQQIIRIAQEETGTFLQNDERLLSGLVNHIGPTINRIKLGMDIRNPLLEEIKEHYPHLMTLGKKSLKGLENYLGIEIPESEIAYIAMHLGAVLEKKEIAVKKSFTTVVACATGIGTSGLLASRIEKEYENIEIIDVISIIHLDEKLLEEKGIDFIISTIPITNINIPVVVVNPLLFKEDMDRINNFIMTYKEVDKKNTIKKDASIGFKEKIIKLQYFLDAVIGILDNFFVRDYERFDNIEGIILEASKIAAKSANEEEVIYKALKEREKMSSTVITGKKFVLVHSSVPIPTYTFGVIRLKSGLSCKNGNGDEETINMAVIMILSSNHSKEYMEVMSYISRTIIDRDKFLKQINEEKFDFLYAQLCYILEEFLKAKNIKIDGGIR</sequence>
<dbReference type="AlphaFoldDB" id="U2NQY7"/>
<dbReference type="InterPro" id="IPR011608">
    <property type="entry name" value="PRD"/>
</dbReference>
<dbReference type="eggNOG" id="COG1762">
    <property type="taxonomic scope" value="Bacteria"/>
</dbReference>
<dbReference type="RefSeq" id="WP_021801732.1">
    <property type="nucleotide sequence ID" value="NZ_KI273145.1"/>
</dbReference>
<dbReference type="InterPro" id="IPR036388">
    <property type="entry name" value="WH-like_DNA-bd_sf"/>
</dbReference>
<dbReference type="InterPro" id="IPR002178">
    <property type="entry name" value="PTS_EIIA_type-2_dom"/>
</dbReference>
<dbReference type="Gene3D" id="1.10.10.10">
    <property type="entry name" value="Winged helix-like DNA-binding domain superfamily/Winged helix DNA-binding domain"/>
    <property type="match status" value="2"/>
</dbReference>
<dbReference type="GO" id="GO:0008982">
    <property type="term" value="F:protein-N(PI)-phosphohistidine-sugar phosphotransferase activity"/>
    <property type="evidence" value="ECO:0007669"/>
    <property type="project" value="InterPro"/>
</dbReference>
<dbReference type="SUPFAM" id="SSF63520">
    <property type="entry name" value="PTS-regulatory domain, PRD"/>
    <property type="match status" value="2"/>
</dbReference>
<feature type="domain" description="PTS EIIA type-2" evidence="5">
    <location>
        <begin position="549"/>
        <end position="693"/>
    </location>
</feature>
<organism evidence="8 9">
    <name type="scientific">Clostridium intestinale URNW</name>
    <dbReference type="NCBI Taxonomy" id="1294142"/>
    <lineage>
        <taxon>Bacteria</taxon>
        <taxon>Bacillati</taxon>
        <taxon>Bacillota</taxon>
        <taxon>Clostridia</taxon>
        <taxon>Eubacteriales</taxon>
        <taxon>Clostridiaceae</taxon>
        <taxon>Clostridium</taxon>
    </lineage>
</organism>
<dbReference type="OrthoDB" id="3175596at2"/>
<dbReference type="GO" id="GO:0009401">
    <property type="term" value="P:phosphoenolpyruvate-dependent sugar phosphotransferase system"/>
    <property type="evidence" value="ECO:0007669"/>
    <property type="project" value="InterPro"/>
</dbReference>
<name>U2NQY7_9CLOT</name>
<dbReference type="STRING" id="1294142.CINTURNW_1729"/>
<dbReference type="Pfam" id="PF08279">
    <property type="entry name" value="HTH_11"/>
    <property type="match status" value="2"/>
</dbReference>
<dbReference type="InterPro" id="IPR050661">
    <property type="entry name" value="BglG_antiterminators"/>
</dbReference>
<dbReference type="SUPFAM" id="SSF55804">
    <property type="entry name" value="Phoshotransferase/anion transport protein"/>
    <property type="match status" value="1"/>
</dbReference>
<evidence type="ECO:0000256" key="3">
    <source>
        <dbReference type="ARBA" id="ARBA00023015"/>
    </source>
</evidence>
<proteinExistence type="predicted"/>
<dbReference type="PANTHER" id="PTHR30185">
    <property type="entry name" value="CRYPTIC BETA-GLUCOSIDE BGL OPERON ANTITERMINATOR"/>
    <property type="match status" value="1"/>
</dbReference>
<protein>
    <submittedName>
        <fullName evidence="8">Transcription antiterminator</fullName>
    </submittedName>
</protein>
<dbReference type="Gene3D" id="3.40.50.2300">
    <property type="match status" value="1"/>
</dbReference>
<evidence type="ECO:0000313" key="9">
    <source>
        <dbReference type="Proteomes" id="UP000016721"/>
    </source>
</evidence>
<dbReference type="Pfam" id="PF00874">
    <property type="entry name" value="PRD"/>
    <property type="match status" value="2"/>
</dbReference>
<dbReference type="Gene3D" id="3.40.930.10">
    <property type="entry name" value="Mannitol-specific EII, Chain A"/>
    <property type="match status" value="1"/>
</dbReference>
<evidence type="ECO:0000259" key="7">
    <source>
        <dbReference type="PROSITE" id="PS51372"/>
    </source>
</evidence>
<dbReference type="PROSITE" id="PS51094">
    <property type="entry name" value="PTS_EIIA_TYPE_2"/>
    <property type="match status" value="1"/>
</dbReference>
<reference evidence="8 9" key="1">
    <citation type="journal article" date="2013" name="Genome Announc.">
        <title>Draft Genome Sequence of the Hydrogen- and Ethanol-Producing Bacterium Clostridium intestinale Strain URNW.</title>
        <authorList>
            <person name="Lal S."/>
            <person name="Ramachandran U."/>
            <person name="Zhang X."/>
            <person name="Sparling R."/>
            <person name="Levin D.B."/>
        </authorList>
    </citation>
    <scope>NUCLEOTIDE SEQUENCE [LARGE SCALE GENOMIC DNA]</scope>
    <source>
        <strain evidence="8 9">URNW</strain>
    </source>
</reference>
<dbReference type="SUPFAM" id="SSF52794">
    <property type="entry name" value="PTS system IIB component-like"/>
    <property type="match status" value="1"/>
</dbReference>
<dbReference type="Pfam" id="PF00359">
    <property type="entry name" value="PTS_EIIA_2"/>
    <property type="match status" value="1"/>
</dbReference>
<evidence type="ECO:0000256" key="4">
    <source>
        <dbReference type="ARBA" id="ARBA00023163"/>
    </source>
</evidence>
<evidence type="ECO:0000259" key="6">
    <source>
        <dbReference type="PROSITE" id="PS51099"/>
    </source>
</evidence>
<dbReference type="PROSITE" id="PS51099">
    <property type="entry name" value="PTS_EIIB_TYPE_2"/>
    <property type="match status" value="1"/>
</dbReference>